<evidence type="ECO:0000256" key="3">
    <source>
        <dbReference type="ARBA" id="ARBA00022989"/>
    </source>
</evidence>
<evidence type="ECO:0000256" key="4">
    <source>
        <dbReference type="ARBA" id="ARBA00023136"/>
    </source>
</evidence>
<organism evidence="6 7">
    <name type="scientific">Alicyclobacillus dauci</name>
    <dbReference type="NCBI Taxonomy" id="1475485"/>
    <lineage>
        <taxon>Bacteria</taxon>
        <taxon>Bacillati</taxon>
        <taxon>Bacillota</taxon>
        <taxon>Bacilli</taxon>
        <taxon>Bacillales</taxon>
        <taxon>Alicyclobacillaceae</taxon>
        <taxon>Alicyclobacillus</taxon>
    </lineage>
</organism>
<keyword evidence="1" id="KW-1003">Cell membrane</keyword>
<accession>A0ABY6Z2Y4</accession>
<keyword evidence="7" id="KW-1185">Reference proteome</keyword>
<dbReference type="InterPro" id="IPR003810">
    <property type="entry name" value="Mntp/YtaF"/>
</dbReference>
<dbReference type="PANTHER" id="PTHR35529:SF2">
    <property type="entry name" value="SPORULATION PROTEIN YTAF-RELATED"/>
    <property type="match status" value="1"/>
</dbReference>
<keyword evidence="3 5" id="KW-1133">Transmembrane helix</keyword>
<feature type="transmembrane region" description="Helical" evidence="5">
    <location>
        <begin position="130"/>
        <end position="150"/>
    </location>
</feature>
<feature type="transmembrane region" description="Helical" evidence="5">
    <location>
        <begin position="42"/>
        <end position="68"/>
    </location>
</feature>
<dbReference type="EMBL" id="CP104064">
    <property type="protein sequence ID" value="WAH37201.1"/>
    <property type="molecule type" value="Genomic_DNA"/>
</dbReference>
<keyword evidence="4 5" id="KW-0472">Membrane</keyword>
<reference evidence="6" key="1">
    <citation type="submission" date="2022-08" db="EMBL/GenBank/DDBJ databases">
        <title>Alicyclobacillus dauci DSM2870, complete genome.</title>
        <authorList>
            <person name="Wang Q."/>
            <person name="Cai R."/>
            <person name="Wang Z."/>
        </authorList>
    </citation>
    <scope>NUCLEOTIDE SEQUENCE</scope>
    <source>
        <strain evidence="6">DSM 28700</strain>
    </source>
</reference>
<evidence type="ECO:0000313" key="6">
    <source>
        <dbReference type="EMBL" id="WAH37201.1"/>
    </source>
</evidence>
<evidence type="ECO:0000313" key="7">
    <source>
        <dbReference type="Proteomes" id="UP001164803"/>
    </source>
</evidence>
<feature type="transmembrane region" description="Helical" evidence="5">
    <location>
        <begin position="12"/>
        <end position="30"/>
    </location>
</feature>
<evidence type="ECO:0000256" key="2">
    <source>
        <dbReference type="ARBA" id="ARBA00022692"/>
    </source>
</evidence>
<dbReference type="Proteomes" id="UP001164803">
    <property type="component" value="Chromosome"/>
</dbReference>
<sequence length="182" mass="19782">MFTNYEEVIELFFLTLTLGIDVFFVGASLGTGKVSSRSLKLFLIYVGVFHLLFSFAGITVGTYLHMLMGDFSEILGGIIIISTGFFFLVGTIRDRKENEVLLQSKTVSLAFAVSTECFSTGIGVSMHLHIILAILFAFTFVGVVSGYLGIRLGRKIGNDYGLSGSFLGSICLVAVGCLFLVW</sequence>
<feature type="transmembrane region" description="Helical" evidence="5">
    <location>
        <begin position="74"/>
        <end position="92"/>
    </location>
</feature>
<dbReference type="Pfam" id="PF02659">
    <property type="entry name" value="Mntp"/>
    <property type="match status" value="1"/>
</dbReference>
<dbReference type="PANTHER" id="PTHR35529">
    <property type="entry name" value="MANGANESE EFFLUX PUMP MNTP-RELATED"/>
    <property type="match status" value="1"/>
</dbReference>
<keyword evidence="2 5" id="KW-0812">Transmembrane</keyword>
<protein>
    <submittedName>
        <fullName evidence="6">Manganese efflux pump</fullName>
    </submittedName>
</protein>
<dbReference type="RefSeq" id="WP_268044654.1">
    <property type="nucleotide sequence ID" value="NZ_CP104064.1"/>
</dbReference>
<feature type="transmembrane region" description="Helical" evidence="5">
    <location>
        <begin position="162"/>
        <end position="181"/>
    </location>
</feature>
<proteinExistence type="predicted"/>
<name>A0ABY6Z2Y4_9BACL</name>
<evidence type="ECO:0000256" key="1">
    <source>
        <dbReference type="ARBA" id="ARBA00022475"/>
    </source>
</evidence>
<gene>
    <name evidence="6" type="ORF">NZD86_01225</name>
</gene>
<evidence type="ECO:0000256" key="5">
    <source>
        <dbReference type="SAM" id="Phobius"/>
    </source>
</evidence>